<evidence type="ECO:0000313" key="1">
    <source>
        <dbReference type="EMBL" id="CAB4122626.1"/>
    </source>
</evidence>
<dbReference type="EMBL" id="LR796164">
    <property type="protein sequence ID" value="CAB4122626.1"/>
    <property type="molecule type" value="Genomic_DNA"/>
</dbReference>
<organism evidence="1">
    <name type="scientific">uncultured Caudovirales phage</name>
    <dbReference type="NCBI Taxonomy" id="2100421"/>
    <lineage>
        <taxon>Viruses</taxon>
        <taxon>Duplodnaviria</taxon>
        <taxon>Heunggongvirae</taxon>
        <taxon>Uroviricota</taxon>
        <taxon>Caudoviricetes</taxon>
        <taxon>Peduoviridae</taxon>
        <taxon>Maltschvirus</taxon>
        <taxon>Maltschvirus maltsch</taxon>
    </lineage>
</organism>
<sequence length="144" mass="16207">MEFDLPGIDVKTLADTGVWMTVKQFDSDEPLLDKKGKPVRLKLLGPDSDVYRDFARAQIRKRLTNDAAGTTQAVPDFDDIDRETNILFAKLTVAWEGINSTDGKPVPYTQEDALKLFAAFPVLREQLDRFVNERANFLKASSKS</sequence>
<evidence type="ECO:0008006" key="2">
    <source>
        <dbReference type="Google" id="ProtNLM"/>
    </source>
</evidence>
<protein>
    <recommendedName>
        <fullName evidence="2">Tail assembly chaperone</fullName>
    </recommendedName>
</protein>
<proteinExistence type="predicted"/>
<reference evidence="1" key="1">
    <citation type="submission" date="2020-04" db="EMBL/GenBank/DDBJ databases">
        <authorList>
            <person name="Chiriac C."/>
            <person name="Salcher M."/>
            <person name="Ghai R."/>
            <person name="Kavagutti S V."/>
        </authorList>
    </citation>
    <scope>NUCLEOTIDE SEQUENCE</scope>
</reference>
<accession>A0A6J5KN28</accession>
<name>A0A6J5KN28_9CAUD</name>
<gene>
    <name evidence="1" type="ORF">UFOVP36_71</name>
</gene>